<organism evidence="1 2">
    <name type="scientific">Kitasatospora cathayae</name>
    <dbReference type="NCBI Taxonomy" id="3004092"/>
    <lineage>
        <taxon>Bacteria</taxon>
        <taxon>Bacillati</taxon>
        <taxon>Actinomycetota</taxon>
        <taxon>Actinomycetes</taxon>
        <taxon>Kitasatosporales</taxon>
        <taxon>Streptomycetaceae</taxon>
        <taxon>Kitasatospora</taxon>
    </lineage>
</organism>
<dbReference type="RefSeq" id="WP_270144718.1">
    <property type="nucleotide sequence ID" value="NZ_CP115450.1"/>
</dbReference>
<accession>A0ABY7Q407</accession>
<dbReference type="EMBL" id="CP115450">
    <property type="protein sequence ID" value="WBP87357.1"/>
    <property type="molecule type" value="Genomic_DNA"/>
</dbReference>
<gene>
    <name evidence="1" type="ORF">O1G21_16925</name>
</gene>
<protein>
    <recommendedName>
        <fullName evidence="3">DUF1877 family protein</fullName>
    </recommendedName>
</protein>
<evidence type="ECO:0008006" key="3">
    <source>
        <dbReference type="Google" id="ProtNLM"/>
    </source>
</evidence>
<name>A0ABY7Q407_9ACTN</name>
<sequence>MGVLTDYFRAPDAAAVVRALELTEGSLPAFGEVSDGAFDGVMAKHVDPCVVLGQPVAAIRAEPWRVDLVAQTPVWPTTPQPGPDGPWDEDEPWSTGPWVTELGDATRDALAEAGDDRIPAAVARWAEAEEWHGADPADLLPLAEGLIALARRARAAGERLYCWICL</sequence>
<evidence type="ECO:0000313" key="2">
    <source>
        <dbReference type="Proteomes" id="UP001212821"/>
    </source>
</evidence>
<evidence type="ECO:0000313" key="1">
    <source>
        <dbReference type="EMBL" id="WBP87357.1"/>
    </source>
</evidence>
<reference evidence="2" key="1">
    <citation type="submission" date="2022-12" db="EMBL/GenBank/DDBJ databases">
        <authorList>
            <person name="Mo P."/>
        </authorList>
    </citation>
    <scope>NUCLEOTIDE SEQUENCE [LARGE SCALE GENOMIC DNA]</scope>
    <source>
        <strain evidence="2">HUAS 3-15</strain>
    </source>
</reference>
<keyword evidence="2" id="KW-1185">Reference proteome</keyword>
<proteinExistence type="predicted"/>
<dbReference type="Proteomes" id="UP001212821">
    <property type="component" value="Chromosome"/>
</dbReference>